<protein>
    <submittedName>
        <fullName evidence="1">Uncharacterized protein</fullName>
    </submittedName>
</protein>
<accession>A0ABV8NVJ8</accession>
<organism evidence="1 2">
    <name type="scientific">Candidimonas humi</name>
    <dbReference type="NCBI Taxonomy" id="683355"/>
    <lineage>
        <taxon>Bacteria</taxon>
        <taxon>Pseudomonadati</taxon>
        <taxon>Pseudomonadota</taxon>
        <taxon>Betaproteobacteria</taxon>
        <taxon>Burkholderiales</taxon>
        <taxon>Alcaligenaceae</taxon>
        <taxon>Candidimonas</taxon>
    </lineage>
</organism>
<evidence type="ECO:0000313" key="1">
    <source>
        <dbReference type="EMBL" id="MFC4200990.1"/>
    </source>
</evidence>
<dbReference type="EMBL" id="JBHSBV010000003">
    <property type="protein sequence ID" value="MFC4200990.1"/>
    <property type="molecule type" value="Genomic_DNA"/>
</dbReference>
<gene>
    <name evidence="1" type="ORF">ACFOY1_08495</name>
</gene>
<sequence>MPAHFLPENTVPDDAENQAIYQSLSRLTGVDRPALIFRTIAATPGALPWCWRRIGPLYQRGQVQDAGWKIAPAMELAPECQFPEEALMLLGIDQPARQKAERALDVYNRVNPCNLIAIGVLDLILGSASQRQRNNVPAPAPAEEWVPPPAIVPITTMLAPQDIPDTTARLIQEISLDQSAPGEPRLFPSLYRHLADIPGFLPVASILLQPLIRRGQLDLFVRQVRESALRESARLAETIDCPDKDELPDRDRIRVLLERFSWKIPEMIVVGEILRRALPEPAGKLRNQ</sequence>
<keyword evidence="2" id="KW-1185">Reference proteome</keyword>
<name>A0ABV8NVJ8_9BURK</name>
<evidence type="ECO:0000313" key="2">
    <source>
        <dbReference type="Proteomes" id="UP001595848"/>
    </source>
</evidence>
<reference evidence="2" key="1">
    <citation type="journal article" date="2019" name="Int. J. Syst. Evol. Microbiol.">
        <title>The Global Catalogue of Microorganisms (GCM) 10K type strain sequencing project: providing services to taxonomists for standard genome sequencing and annotation.</title>
        <authorList>
            <consortium name="The Broad Institute Genomics Platform"/>
            <consortium name="The Broad Institute Genome Sequencing Center for Infectious Disease"/>
            <person name="Wu L."/>
            <person name="Ma J."/>
        </authorList>
    </citation>
    <scope>NUCLEOTIDE SEQUENCE [LARGE SCALE GENOMIC DNA]</scope>
    <source>
        <strain evidence="2">LMG 24813</strain>
    </source>
</reference>
<proteinExistence type="predicted"/>
<dbReference type="RefSeq" id="WP_217963658.1">
    <property type="nucleotide sequence ID" value="NZ_JAHTBN010000002.1"/>
</dbReference>
<dbReference type="Proteomes" id="UP001595848">
    <property type="component" value="Unassembled WGS sequence"/>
</dbReference>
<comment type="caution">
    <text evidence="1">The sequence shown here is derived from an EMBL/GenBank/DDBJ whole genome shotgun (WGS) entry which is preliminary data.</text>
</comment>